<keyword evidence="3" id="KW-0560">Oxidoreductase</keyword>
<evidence type="ECO:0000259" key="1">
    <source>
        <dbReference type="Pfam" id="PF03992"/>
    </source>
</evidence>
<name>A0A2Y9C5D0_9RHOB</name>
<organism evidence="3 5">
    <name type="scientific">Jannaschia seohaensis</name>
    <dbReference type="NCBI Taxonomy" id="475081"/>
    <lineage>
        <taxon>Bacteria</taxon>
        <taxon>Pseudomonadati</taxon>
        <taxon>Pseudomonadota</taxon>
        <taxon>Alphaproteobacteria</taxon>
        <taxon>Rhodobacterales</taxon>
        <taxon>Roseobacteraceae</taxon>
        <taxon>Jannaschia</taxon>
    </lineage>
</organism>
<reference evidence="3 5" key="1">
    <citation type="submission" date="2016-10" db="EMBL/GenBank/DDBJ databases">
        <authorList>
            <person name="Cai Z."/>
        </authorList>
    </citation>
    <scope>NUCLEOTIDE SEQUENCE [LARGE SCALE GENOMIC DNA]</scope>
    <source>
        <strain evidence="3 5">DSM 25227</strain>
    </source>
</reference>
<proteinExistence type="predicted"/>
<dbReference type="EMBL" id="UETC01000002">
    <property type="protein sequence ID" value="SSA41113.1"/>
    <property type="molecule type" value="Genomic_DNA"/>
</dbReference>
<dbReference type="PANTHER" id="PTHR37811">
    <property type="entry name" value="BLL5343 PROTEIN"/>
    <property type="match status" value="1"/>
</dbReference>
<keyword evidence="4" id="KW-1185">Reference proteome</keyword>
<dbReference type="Gene3D" id="3.30.70.100">
    <property type="match status" value="1"/>
</dbReference>
<dbReference type="InterPro" id="IPR007138">
    <property type="entry name" value="ABM_dom"/>
</dbReference>
<dbReference type="EMBL" id="QGDJ01000002">
    <property type="protein sequence ID" value="PWJ20766.1"/>
    <property type="molecule type" value="Genomic_DNA"/>
</dbReference>
<dbReference type="GO" id="GO:0004497">
    <property type="term" value="F:monooxygenase activity"/>
    <property type="evidence" value="ECO:0007669"/>
    <property type="project" value="UniProtKB-KW"/>
</dbReference>
<dbReference type="OrthoDB" id="9797060at2"/>
<dbReference type="PANTHER" id="PTHR37811:SF2">
    <property type="entry name" value="ABM DOMAIN-CONTAINING PROTEIN"/>
    <property type="match status" value="1"/>
</dbReference>
<reference evidence="2 4" key="2">
    <citation type="submission" date="2018-03" db="EMBL/GenBank/DDBJ databases">
        <title>Genomic Encyclopedia of Archaeal and Bacterial Type Strains, Phase II (KMG-II): from individual species to whole genera.</title>
        <authorList>
            <person name="Goeker M."/>
        </authorList>
    </citation>
    <scope>NUCLEOTIDE SEQUENCE [LARGE SCALE GENOMIC DNA]</scope>
    <source>
        <strain evidence="2 4">DSM 25227</strain>
    </source>
</reference>
<dbReference type="SUPFAM" id="SSF54909">
    <property type="entry name" value="Dimeric alpha+beta barrel"/>
    <property type="match status" value="1"/>
</dbReference>
<dbReference type="Pfam" id="PF03992">
    <property type="entry name" value="ABM"/>
    <property type="match status" value="1"/>
</dbReference>
<evidence type="ECO:0000313" key="4">
    <source>
        <dbReference type="Proteomes" id="UP000245839"/>
    </source>
</evidence>
<keyword evidence="3" id="KW-0503">Monooxygenase</keyword>
<evidence type="ECO:0000313" key="2">
    <source>
        <dbReference type="EMBL" id="PWJ20766.1"/>
    </source>
</evidence>
<dbReference type="AlphaFoldDB" id="A0A2Y9C5D0"/>
<evidence type="ECO:0000313" key="5">
    <source>
        <dbReference type="Proteomes" id="UP000251571"/>
    </source>
</evidence>
<dbReference type="InterPro" id="IPR052936">
    <property type="entry name" value="Jasmonate_Hydroxylase-like"/>
</dbReference>
<dbReference type="RefSeq" id="WP_109563158.1">
    <property type="nucleotide sequence ID" value="NZ_QGDJ01000002.1"/>
</dbReference>
<feature type="domain" description="ABM" evidence="1">
    <location>
        <begin position="1"/>
        <end position="75"/>
    </location>
</feature>
<evidence type="ECO:0000313" key="3">
    <source>
        <dbReference type="EMBL" id="SSA41113.1"/>
    </source>
</evidence>
<sequence>MHGLFFEVRPKTGQMKHYFDHVAQLKPVLAGHTGLIYLERFVPCDDPEALLSHQLWRDEAAIAGWRREPAHRKSQTAGRHVHFESYRIRVGPEVGRDAAPDAETSRLVVAIYGPKLPGVGRLHESVTVPGRFLTLADAANHAEALRLVDLHASEGTAEARLFSVSRDYTLTDRAQAPT</sequence>
<dbReference type="Proteomes" id="UP000245839">
    <property type="component" value="Unassembled WGS sequence"/>
</dbReference>
<dbReference type="Proteomes" id="UP000251571">
    <property type="component" value="Unassembled WGS sequence"/>
</dbReference>
<dbReference type="InterPro" id="IPR011008">
    <property type="entry name" value="Dimeric_a/b-barrel"/>
</dbReference>
<protein>
    <submittedName>
        <fullName evidence="3">Heme-degrading monooxygenase HmoA</fullName>
    </submittedName>
</protein>
<gene>
    <name evidence="2" type="ORF">BCF38_10211</name>
    <name evidence="3" type="ORF">SAMN05421539_10211</name>
</gene>
<accession>A0A2Y9C5D0</accession>